<reference evidence="1" key="1">
    <citation type="submission" date="2019-01" db="EMBL/GenBank/DDBJ databases">
        <authorList>
            <person name="Lista F."/>
            <person name="Anselmo A."/>
        </authorList>
    </citation>
    <scope>NUCLEOTIDE SEQUENCE</scope>
    <source>
        <strain evidence="1">10S</strain>
    </source>
</reference>
<proteinExistence type="predicted"/>
<accession>A0A483LQN4</accession>
<dbReference type="AlphaFoldDB" id="A0A483LQN4"/>
<dbReference type="RefSeq" id="WP_072040658.1">
    <property type="nucleotide sequence ID" value="NZ_CP054997.1"/>
</dbReference>
<gene>
    <name evidence="1" type="ORF">ETE64_06170</name>
</gene>
<sequence length="483" mass="54211">MKIVNIDFSRLRGALRDLPSDHDADGDHAPSPQEIFAPEQHANALDPYSTIVVGARGTGKSFWAGVLNHDHTRIVAGEFYPNLGLDSLIVTPGYTSLNQKKFIDALVPAGRENELGYTFWQSLIIQSVHKKLNPTAPSKKLSDIMQNFNDPEDVDIYFSDLEKTLKGLNKTILVTFDALDTISKQWGRSGLLLDALFEAIWSLRAYKNIKAKVFIRPEQLNDDSLRFVELPKLKSARVELEWTQEELYGLLFSRLAYESQSPDFLSLCNQLGIGRPNSNSTKAKRSWMLLFDSGLQQNVMSVIAGPYMGSNPKKGKTYDWPYRHLSDAYGNVTPRSFIKLFVEAAKFVHVNQTQVVTAEGIRHGLREASKVRVDQLGVEYVWVRRALAPLAGLRVPCDISELITRWQDTNTVRVILNASKDEETGFLPPFPPTTKLDKNTALLEAMAKIGLIEYRHDGRIDIPDLFRVAALMLKKGGLAPSKK</sequence>
<comment type="caution">
    <text evidence="1">The sequence shown here is derived from an EMBL/GenBank/DDBJ whole genome shotgun (WGS) entry which is preliminary data.</text>
</comment>
<evidence type="ECO:0000313" key="1">
    <source>
        <dbReference type="EMBL" id="TCX77280.1"/>
    </source>
</evidence>
<name>A0A483LQN4_KLEPN</name>
<protein>
    <submittedName>
        <fullName evidence="1">Uncharacterized protein</fullName>
    </submittedName>
</protein>
<organism evidence="1">
    <name type="scientific">Klebsiella pneumoniae</name>
    <dbReference type="NCBI Taxonomy" id="573"/>
    <lineage>
        <taxon>Bacteria</taxon>
        <taxon>Pseudomonadati</taxon>
        <taxon>Pseudomonadota</taxon>
        <taxon>Gammaproteobacteria</taxon>
        <taxon>Enterobacterales</taxon>
        <taxon>Enterobacteriaceae</taxon>
        <taxon>Klebsiella/Raoultella group</taxon>
        <taxon>Klebsiella</taxon>
        <taxon>Klebsiella pneumoniae complex</taxon>
    </lineage>
</organism>
<dbReference type="EMBL" id="SDCM01000006">
    <property type="protein sequence ID" value="TCX77280.1"/>
    <property type="molecule type" value="Genomic_DNA"/>
</dbReference>